<name>A0A3M2LSQ9_9ACTN</name>
<sequence>MTIRGVLFDFSGTLLRIEPTVDWLRVGLTRVGVEVSEEELRRLAGELERVGALPGGSEPEEIPPGLRELWEARDVNSSGHRRLYVTLARRVPLPGPPEVYDALYDRHMEPDAWRPYPDTRQVLAALRERGVPVAVVSNIGWDLRPLFREHGLLPLVDAFALSYEHGVKKPDPPLFALACEALGVAPQQALMVGDNARADGGATALGCAVHLVRHLPVTERPGDLLPVIDLVG</sequence>
<keyword evidence="2" id="KW-1185">Reference proteome</keyword>
<comment type="caution">
    <text evidence="1">The sequence shown here is derived from an EMBL/GenBank/DDBJ whole genome shotgun (WGS) entry which is preliminary data.</text>
</comment>
<organism evidence="1 2">
    <name type="scientific">Streptomyces triticirhizae</name>
    <dbReference type="NCBI Taxonomy" id="2483353"/>
    <lineage>
        <taxon>Bacteria</taxon>
        <taxon>Bacillati</taxon>
        <taxon>Actinomycetota</taxon>
        <taxon>Actinomycetes</taxon>
        <taxon>Kitasatosporales</taxon>
        <taxon>Streptomycetaceae</taxon>
        <taxon>Streptomyces</taxon>
    </lineage>
</organism>
<dbReference type="NCBIfam" id="TIGR01509">
    <property type="entry name" value="HAD-SF-IA-v3"/>
    <property type="match status" value="1"/>
</dbReference>
<dbReference type="InterPro" id="IPR036412">
    <property type="entry name" value="HAD-like_sf"/>
</dbReference>
<keyword evidence="1" id="KW-0378">Hydrolase</keyword>
<accession>A0A3M2LSQ9</accession>
<dbReference type="PANTHER" id="PTHR46649">
    <property type="match status" value="1"/>
</dbReference>
<dbReference type="GO" id="GO:0016787">
    <property type="term" value="F:hydrolase activity"/>
    <property type="evidence" value="ECO:0007669"/>
    <property type="project" value="UniProtKB-KW"/>
</dbReference>
<dbReference type="RefSeq" id="WP_122184934.1">
    <property type="nucleotide sequence ID" value="NZ_RFFJ01000102.1"/>
</dbReference>
<dbReference type="SFLD" id="SFLDS00003">
    <property type="entry name" value="Haloacid_Dehalogenase"/>
    <property type="match status" value="1"/>
</dbReference>
<dbReference type="InterPro" id="IPR006439">
    <property type="entry name" value="HAD-SF_hydro_IA"/>
</dbReference>
<protein>
    <submittedName>
        <fullName evidence="1">HAD family hydrolase</fullName>
    </submittedName>
</protein>
<dbReference type="EMBL" id="RFFJ01000102">
    <property type="protein sequence ID" value="RMI37908.1"/>
    <property type="molecule type" value="Genomic_DNA"/>
</dbReference>
<reference evidence="1 2" key="1">
    <citation type="submission" date="2018-10" db="EMBL/GenBank/DDBJ databases">
        <title>Isolation, diversity and antifungal activity of actinobacteria from wheat.</title>
        <authorList>
            <person name="Han C."/>
        </authorList>
    </citation>
    <scope>NUCLEOTIDE SEQUENCE [LARGE SCALE GENOMIC DNA]</scope>
    <source>
        <strain evidence="1 2">NEAU-YY642</strain>
    </source>
</reference>
<dbReference type="SFLD" id="SFLDG01129">
    <property type="entry name" value="C1.5:_HAD__Beta-PGM__Phosphata"/>
    <property type="match status" value="1"/>
</dbReference>
<dbReference type="Gene3D" id="3.40.50.1000">
    <property type="entry name" value="HAD superfamily/HAD-like"/>
    <property type="match status" value="1"/>
</dbReference>
<gene>
    <name evidence="1" type="ORF">EBN88_18045</name>
</gene>
<dbReference type="Pfam" id="PF00702">
    <property type="entry name" value="Hydrolase"/>
    <property type="match status" value="1"/>
</dbReference>
<evidence type="ECO:0000313" key="2">
    <source>
        <dbReference type="Proteomes" id="UP000278673"/>
    </source>
</evidence>
<dbReference type="NCBIfam" id="TIGR01549">
    <property type="entry name" value="HAD-SF-IA-v1"/>
    <property type="match status" value="1"/>
</dbReference>
<evidence type="ECO:0000313" key="1">
    <source>
        <dbReference type="EMBL" id="RMI37908.1"/>
    </source>
</evidence>
<dbReference type="PRINTS" id="PR00413">
    <property type="entry name" value="HADHALOGNASE"/>
</dbReference>
<proteinExistence type="predicted"/>
<dbReference type="PANTHER" id="PTHR46649:SF4">
    <property type="entry name" value="HALOACID DEHALOGENASE-LIKE HYDROLASE (HAD) SUPERFAMILY PROTEIN"/>
    <property type="match status" value="1"/>
</dbReference>
<dbReference type="Proteomes" id="UP000278673">
    <property type="component" value="Unassembled WGS sequence"/>
</dbReference>
<dbReference type="InterPro" id="IPR023214">
    <property type="entry name" value="HAD_sf"/>
</dbReference>
<dbReference type="SUPFAM" id="SSF56784">
    <property type="entry name" value="HAD-like"/>
    <property type="match status" value="1"/>
</dbReference>
<dbReference type="AlphaFoldDB" id="A0A3M2LSQ9"/>